<gene>
    <name evidence="1" type="ORF">GCM10008090_21050</name>
</gene>
<name>A0A918VNY1_9GAMM</name>
<dbReference type="RefSeq" id="WP_189400659.1">
    <property type="nucleotide sequence ID" value="NZ_BMXA01000003.1"/>
</dbReference>
<dbReference type="AlphaFoldDB" id="A0A918VNY1"/>
<organism evidence="1 2">
    <name type="scientific">Arenicella chitinivorans</name>
    <dbReference type="NCBI Taxonomy" id="1329800"/>
    <lineage>
        <taxon>Bacteria</taxon>
        <taxon>Pseudomonadati</taxon>
        <taxon>Pseudomonadota</taxon>
        <taxon>Gammaproteobacteria</taxon>
        <taxon>Arenicellales</taxon>
        <taxon>Arenicellaceae</taxon>
        <taxon>Arenicella</taxon>
    </lineage>
</organism>
<evidence type="ECO:0000313" key="1">
    <source>
        <dbReference type="EMBL" id="GHA11080.1"/>
    </source>
</evidence>
<sequence>MSVRRLFKWRGGRQASGYDKLFLGGAHWPIRFDIYLLRFPTGSCVPEHKDEVDDGQHYRLNIVLRNAREEGVFNYEAPIFETRRIKFFRPDTSLHSVSKIEAGVRYVFSIGWLTHK</sequence>
<reference evidence="1" key="2">
    <citation type="submission" date="2020-09" db="EMBL/GenBank/DDBJ databases">
        <authorList>
            <person name="Sun Q."/>
            <person name="Kim S."/>
        </authorList>
    </citation>
    <scope>NUCLEOTIDE SEQUENCE</scope>
    <source>
        <strain evidence="1">KCTC 12711</strain>
    </source>
</reference>
<dbReference type="EMBL" id="BMXA01000003">
    <property type="protein sequence ID" value="GHA11080.1"/>
    <property type="molecule type" value="Genomic_DNA"/>
</dbReference>
<evidence type="ECO:0008006" key="3">
    <source>
        <dbReference type="Google" id="ProtNLM"/>
    </source>
</evidence>
<proteinExistence type="predicted"/>
<comment type="caution">
    <text evidence="1">The sequence shown here is derived from an EMBL/GenBank/DDBJ whole genome shotgun (WGS) entry which is preliminary data.</text>
</comment>
<evidence type="ECO:0000313" key="2">
    <source>
        <dbReference type="Proteomes" id="UP000614811"/>
    </source>
</evidence>
<accession>A0A918VNY1</accession>
<reference evidence="1" key="1">
    <citation type="journal article" date="2014" name="Int. J. Syst. Evol. Microbiol.">
        <title>Complete genome sequence of Corynebacterium casei LMG S-19264T (=DSM 44701T), isolated from a smear-ripened cheese.</title>
        <authorList>
            <consortium name="US DOE Joint Genome Institute (JGI-PGF)"/>
            <person name="Walter F."/>
            <person name="Albersmeier A."/>
            <person name="Kalinowski J."/>
            <person name="Ruckert C."/>
        </authorList>
    </citation>
    <scope>NUCLEOTIDE SEQUENCE</scope>
    <source>
        <strain evidence="1">KCTC 12711</strain>
    </source>
</reference>
<protein>
    <recommendedName>
        <fullName evidence="3">2OG-Fe(II) oxygenase</fullName>
    </recommendedName>
</protein>
<keyword evidence="2" id="KW-1185">Reference proteome</keyword>
<dbReference type="Proteomes" id="UP000614811">
    <property type="component" value="Unassembled WGS sequence"/>
</dbReference>